<dbReference type="RefSeq" id="WP_096456173.1">
    <property type="nucleotide sequence ID" value="NZ_AP017369.1"/>
</dbReference>
<dbReference type="AlphaFoldDB" id="A0A160PTY9"/>
<feature type="chain" id="PRO_5007819111" evidence="1">
    <location>
        <begin position="30"/>
        <end position="184"/>
    </location>
</feature>
<dbReference type="InterPro" id="IPR015919">
    <property type="entry name" value="Cadherin-like_sf"/>
</dbReference>
<dbReference type="Pfam" id="PF05345">
    <property type="entry name" value="He_PIG"/>
    <property type="match status" value="1"/>
</dbReference>
<protein>
    <submittedName>
        <fullName evidence="2">Uncharacterized protein</fullName>
    </submittedName>
</protein>
<gene>
    <name evidence="2" type="ORF">N24_1738</name>
</gene>
<accession>A0A160PTY9</accession>
<dbReference type="Gene3D" id="2.60.40.10">
    <property type="entry name" value="Immunoglobulins"/>
    <property type="match status" value="1"/>
</dbReference>
<dbReference type="InterPro" id="IPR013783">
    <property type="entry name" value="Ig-like_fold"/>
</dbReference>
<dbReference type="SUPFAM" id="SSF49313">
    <property type="entry name" value="Cadherin-like"/>
    <property type="match status" value="1"/>
</dbReference>
<dbReference type="KEGG" id="csur:N24_1738"/>
<organism evidence="2 3">
    <name type="scientific">Corynebacterium suranareeae</name>
    <dbReference type="NCBI Taxonomy" id="2506452"/>
    <lineage>
        <taxon>Bacteria</taxon>
        <taxon>Bacillati</taxon>
        <taxon>Actinomycetota</taxon>
        <taxon>Actinomycetes</taxon>
        <taxon>Mycobacteriales</taxon>
        <taxon>Corynebacteriaceae</taxon>
        <taxon>Corynebacterium</taxon>
    </lineage>
</organism>
<dbReference type="EMBL" id="AP017369">
    <property type="protein sequence ID" value="BAU96000.1"/>
    <property type="molecule type" value="Genomic_DNA"/>
</dbReference>
<keyword evidence="3" id="KW-1185">Reference proteome</keyword>
<reference evidence="2 3" key="1">
    <citation type="submission" date="2016-02" db="EMBL/GenBank/DDBJ databases">
        <title>Corynebacterium glutamicum N24 whole genome sequencing project.</title>
        <authorList>
            <person name="Matsutani M."/>
            <person name="Nangtapong N."/>
            <person name="Yakushi T."/>
            <person name="Matsushita K."/>
        </authorList>
    </citation>
    <scope>NUCLEOTIDE SEQUENCE [LARGE SCALE GENOMIC DNA]</scope>
    <source>
        <strain evidence="2 3">N24</strain>
    </source>
</reference>
<evidence type="ECO:0000313" key="3">
    <source>
        <dbReference type="Proteomes" id="UP000218244"/>
    </source>
</evidence>
<proteinExistence type="predicted"/>
<feature type="signal peptide" evidence="1">
    <location>
        <begin position="1"/>
        <end position="29"/>
    </location>
</feature>
<dbReference type="Proteomes" id="UP000218244">
    <property type="component" value="Chromosome"/>
</dbReference>
<name>A0A160PTY9_9CORY</name>
<dbReference type="GO" id="GO:0005975">
    <property type="term" value="P:carbohydrate metabolic process"/>
    <property type="evidence" value="ECO:0007669"/>
    <property type="project" value="UniProtKB-ARBA"/>
</dbReference>
<dbReference type="GO" id="GO:0016020">
    <property type="term" value="C:membrane"/>
    <property type="evidence" value="ECO:0007669"/>
    <property type="project" value="InterPro"/>
</dbReference>
<keyword evidence="1" id="KW-0732">Signal</keyword>
<evidence type="ECO:0000256" key="1">
    <source>
        <dbReference type="SAM" id="SignalP"/>
    </source>
</evidence>
<sequence>MKLFSRTSLVALGTAAAITVSGVTAPAFAQEETTTEITAPAVTIEETTEVETPVASEAATLKIEQPGLISGNVNQAINTVTIEVSSGVAETFEATGLPTGIFINNAGEIFGTPTKEFSGSAQVTATAADGSQSKVAVNFSIGEEPSNGSSDTDEISNWIKIITAVIGALTTILTFGTKLDSFLK</sequence>
<dbReference type="GO" id="GO:0005509">
    <property type="term" value="F:calcium ion binding"/>
    <property type="evidence" value="ECO:0007669"/>
    <property type="project" value="InterPro"/>
</dbReference>
<evidence type="ECO:0000313" key="2">
    <source>
        <dbReference type="EMBL" id="BAU96000.1"/>
    </source>
</evidence>